<sequence length="102" mass="12119">ISHRIILLLRQHSRVNVLGAAPLFDARSTFENLHHFLTQLLDTTKNIENFLIAFFLRVHVIDTRRTRLEYLTEGTEQSRFRISKFARRGRRYHGTTTLDRLN</sequence>
<dbReference type="AlphaFoldDB" id="A0AAN5IAE4"/>
<proteinExistence type="predicted"/>
<reference evidence="2" key="1">
    <citation type="submission" date="2022-10" db="EMBL/GenBank/DDBJ databases">
        <title>Genome assembly of Pristionchus species.</title>
        <authorList>
            <person name="Yoshida K."/>
            <person name="Sommer R.J."/>
        </authorList>
    </citation>
    <scope>NUCLEOTIDE SEQUENCE [LARGE SCALE GENOMIC DNA]</scope>
    <source>
        <strain evidence="2">RS5460</strain>
    </source>
</reference>
<protein>
    <submittedName>
        <fullName evidence="1">Uncharacterized protein</fullName>
    </submittedName>
</protein>
<dbReference type="Proteomes" id="UP001328107">
    <property type="component" value="Unassembled WGS sequence"/>
</dbReference>
<keyword evidence="2" id="KW-1185">Reference proteome</keyword>
<gene>
    <name evidence="1" type="ORF">PMAYCL1PPCAC_27195</name>
</gene>
<accession>A0AAN5IAE4</accession>
<feature type="non-terminal residue" evidence="1">
    <location>
        <position position="1"/>
    </location>
</feature>
<organism evidence="1 2">
    <name type="scientific">Pristionchus mayeri</name>
    <dbReference type="NCBI Taxonomy" id="1317129"/>
    <lineage>
        <taxon>Eukaryota</taxon>
        <taxon>Metazoa</taxon>
        <taxon>Ecdysozoa</taxon>
        <taxon>Nematoda</taxon>
        <taxon>Chromadorea</taxon>
        <taxon>Rhabditida</taxon>
        <taxon>Rhabditina</taxon>
        <taxon>Diplogasteromorpha</taxon>
        <taxon>Diplogasteroidea</taxon>
        <taxon>Neodiplogasteridae</taxon>
        <taxon>Pristionchus</taxon>
    </lineage>
</organism>
<evidence type="ECO:0000313" key="2">
    <source>
        <dbReference type="Proteomes" id="UP001328107"/>
    </source>
</evidence>
<name>A0AAN5IAE4_9BILA</name>
<comment type="caution">
    <text evidence="1">The sequence shown here is derived from an EMBL/GenBank/DDBJ whole genome shotgun (WGS) entry which is preliminary data.</text>
</comment>
<evidence type="ECO:0000313" key="1">
    <source>
        <dbReference type="EMBL" id="GMR57000.1"/>
    </source>
</evidence>
<dbReference type="EMBL" id="BTRK01000006">
    <property type="protein sequence ID" value="GMR57000.1"/>
    <property type="molecule type" value="Genomic_DNA"/>
</dbReference>